<keyword evidence="6 9" id="KW-0472">Membrane</keyword>
<dbReference type="GO" id="GO:0005351">
    <property type="term" value="F:carbohydrate:proton symporter activity"/>
    <property type="evidence" value="ECO:0007669"/>
    <property type="project" value="TreeGrafter"/>
</dbReference>
<dbReference type="InterPro" id="IPR050360">
    <property type="entry name" value="MFS_Sugar_Transporters"/>
</dbReference>
<organism evidence="11 12">
    <name type="scientific">Elsinoe ampelina</name>
    <dbReference type="NCBI Taxonomy" id="302913"/>
    <lineage>
        <taxon>Eukaryota</taxon>
        <taxon>Fungi</taxon>
        <taxon>Dikarya</taxon>
        <taxon>Ascomycota</taxon>
        <taxon>Pezizomycotina</taxon>
        <taxon>Dothideomycetes</taxon>
        <taxon>Dothideomycetidae</taxon>
        <taxon>Myriangiales</taxon>
        <taxon>Elsinoaceae</taxon>
        <taxon>Elsinoe</taxon>
    </lineage>
</organism>
<sequence length="555" mass="61563">MGRLKPVISNTVGTDEPRLKHLLPTLSKPWWRVSHLLRLNLLLTIPWASAYVNGYDSSMLNGTQSLPIWVADFDDPSGSRLGLMVSMSAVGMISATPFTPTLVDRLGRRHPIAIGSIICCAGTALQTSAPTLSYFLAGRFFLGLGLGMSIGASTPLMAELAYPSHRAVLTALYNTTWYIGSIVAAWTTYGTYQLTNSWSWRIPSMLQGLASVYQLLFIYWVPESPRWLISRGRVREARAVLTTYHAGGDSTSELVSYELEEITSAIEMEKRLETTTYLTFFSTRGNMWRLFITITFGLIVQWGGSGLVSYYLILVLESVGITSGSTQNLINGALQIFNLVVAVLAATTVDRFGRRILLLTSLTGMFATFGVWTTVSALHEQSNFTNAGLGHAVVVMIFVFYGFYNIAFNPLPFAYVLEIMPFSLRAKGITILQANTLGALLFNSFVNPIALEEMGWRYYIVYLGLLVLWFAIIYFTYPETKGLSLEEVAIVFDGPSGRPSLARSTTNESENRQGYQRHPESDSQTDMVAHGHSETYELPPISSLERVNVAWIDKV</sequence>
<accession>A0A6A6G9L7</accession>
<feature type="transmembrane region" description="Helical" evidence="9">
    <location>
        <begin position="456"/>
        <end position="477"/>
    </location>
</feature>
<dbReference type="EMBL" id="ML992508">
    <property type="protein sequence ID" value="KAF2222278.1"/>
    <property type="molecule type" value="Genomic_DNA"/>
</dbReference>
<dbReference type="PROSITE" id="PS50850">
    <property type="entry name" value="MFS"/>
    <property type="match status" value="1"/>
</dbReference>
<dbReference type="OrthoDB" id="6133115at2759"/>
<evidence type="ECO:0000256" key="3">
    <source>
        <dbReference type="ARBA" id="ARBA00022448"/>
    </source>
</evidence>
<keyword evidence="5 9" id="KW-1133">Transmembrane helix</keyword>
<gene>
    <name evidence="11" type="ORF">BDZ85DRAFT_125898</name>
</gene>
<dbReference type="PROSITE" id="PS00217">
    <property type="entry name" value="SUGAR_TRANSPORT_2"/>
    <property type="match status" value="1"/>
</dbReference>
<feature type="compositionally biased region" description="Polar residues" evidence="8">
    <location>
        <begin position="502"/>
        <end position="514"/>
    </location>
</feature>
<evidence type="ECO:0000256" key="5">
    <source>
        <dbReference type="ARBA" id="ARBA00022989"/>
    </source>
</evidence>
<reference evidence="12" key="1">
    <citation type="journal article" date="2020" name="Stud. Mycol.">
        <title>101 Dothideomycetes genomes: A test case for predicting lifestyles and emergence of pathogens.</title>
        <authorList>
            <person name="Haridas S."/>
            <person name="Albert R."/>
            <person name="Binder M."/>
            <person name="Bloem J."/>
            <person name="LaButti K."/>
            <person name="Salamov A."/>
            <person name="Andreopoulos B."/>
            <person name="Baker S."/>
            <person name="Barry K."/>
            <person name="Bills G."/>
            <person name="Bluhm B."/>
            <person name="Cannon C."/>
            <person name="Castanera R."/>
            <person name="Culley D."/>
            <person name="Daum C."/>
            <person name="Ezra D."/>
            <person name="Gonzalez J."/>
            <person name="Henrissat B."/>
            <person name="Kuo A."/>
            <person name="Liang C."/>
            <person name="Lipzen A."/>
            <person name="Lutzoni F."/>
            <person name="Magnuson J."/>
            <person name="Mondo S."/>
            <person name="Nolan M."/>
            <person name="Ohm R."/>
            <person name="Pangilinan J."/>
            <person name="Park H.-J."/>
            <person name="Ramirez L."/>
            <person name="Alfaro M."/>
            <person name="Sun H."/>
            <person name="Tritt A."/>
            <person name="Yoshinaga Y."/>
            <person name="Zwiers L.-H."/>
            <person name="Turgeon B."/>
            <person name="Goodwin S."/>
            <person name="Spatafora J."/>
            <person name="Crous P."/>
            <person name="Grigoriev I."/>
        </authorList>
    </citation>
    <scope>NUCLEOTIDE SEQUENCE [LARGE SCALE GENOMIC DNA]</scope>
    <source>
        <strain evidence="12">CECT 20119</strain>
    </source>
</reference>
<dbReference type="SUPFAM" id="SSF103473">
    <property type="entry name" value="MFS general substrate transporter"/>
    <property type="match status" value="1"/>
</dbReference>
<feature type="transmembrane region" description="Helical" evidence="9">
    <location>
        <begin position="333"/>
        <end position="349"/>
    </location>
</feature>
<evidence type="ECO:0000256" key="7">
    <source>
        <dbReference type="RuleBase" id="RU003346"/>
    </source>
</evidence>
<dbReference type="InterPro" id="IPR036259">
    <property type="entry name" value="MFS_trans_sf"/>
</dbReference>
<feature type="transmembrane region" description="Helical" evidence="9">
    <location>
        <begin position="387"/>
        <end position="408"/>
    </location>
</feature>
<feature type="transmembrane region" description="Helical" evidence="9">
    <location>
        <begin position="429"/>
        <end position="450"/>
    </location>
</feature>
<dbReference type="Proteomes" id="UP000799538">
    <property type="component" value="Unassembled WGS sequence"/>
</dbReference>
<evidence type="ECO:0000256" key="8">
    <source>
        <dbReference type="SAM" id="MobiDB-lite"/>
    </source>
</evidence>
<proteinExistence type="inferred from homology"/>
<evidence type="ECO:0000256" key="1">
    <source>
        <dbReference type="ARBA" id="ARBA00004141"/>
    </source>
</evidence>
<dbReference type="InterPro" id="IPR005828">
    <property type="entry name" value="MFS_sugar_transport-like"/>
</dbReference>
<comment type="similarity">
    <text evidence="2 7">Belongs to the major facilitator superfamily. Sugar transporter (TC 2.A.1.1) family.</text>
</comment>
<keyword evidence="3 7" id="KW-0813">Transport</keyword>
<dbReference type="InterPro" id="IPR020846">
    <property type="entry name" value="MFS_dom"/>
</dbReference>
<feature type="transmembrane region" description="Helical" evidence="9">
    <location>
        <begin position="356"/>
        <end position="375"/>
    </location>
</feature>
<name>A0A6A6G9L7_9PEZI</name>
<evidence type="ECO:0000313" key="11">
    <source>
        <dbReference type="EMBL" id="KAF2222278.1"/>
    </source>
</evidence>
<dbReference type="PANTHER" id="PTHR48022:SF24">
    <property type="entry name" value="HEXOSE TRANSPORTER PROTEIN (AFU_ORTHOLOGUE AFUA_8G04480)"/>
    <property type="match status" value="1"/>
</dbReference>
<dbReference type="AlphaFoldDB" id="A0A6A6G9L7"/>
<evidence type="ECO:0000256" key="6">
    <source>
        <dbReference type="ARBA" id="ARBA00023136"/>
    </source>
</evidence>
<comment type="subcellular location">
    <subcellularLocation>
        <location evidence="1">Membrane</location>
        <topology evidence="1">Multi-pass membrane protein</topology>
    </subcellularLocation>
</comment>
<feature type="transmembrane region" description="Helical" evidence="9">
    <location>
        <begin position="290"/>
        <end position="313"/>
    </location>
</feature>
<keyword evidence="12" id="KW-1185">Reference proteome</keyword>
<dbReference type="Pfam" id="PF00083">
    <property type="entry name" value="Sugar_tr"/>
    <property type="match status" value="1"/>
</dbReference>
<dbReference type="PROSITE" id="PS00216">
    <property type="entry name" value="SUGAR_TRANSPORT_1"/>
    <property type="match status" value="1"/>
</dbReference>
<dbReference type="FunFam" id="1.20.1250.20:FF:000117">
    <property type="entry name" value="MFS hexose transporter"/>
    <property type="match status" value="1"/>
</dbReference>
<protein>
    <recommendedName>
        <fullName evidence="10">Major facilitator superfamily (MFS) profile domain-containing protein</fullName>
    </recommendedName>
</protein>
<dbReference type="NCBIfam" id="TIGR00879">
    <property type="entry name" value="SP"/>
    <property type="match status" value="1"/>
</dbReference>
<dbReference type="InterPro" id="IPR005829">
    <property type="entry name" value="Sugar_transporter_CS"/>
</dbReference>
<feature type="domain" description="Major facilitator superfamily (MFS) profile" evidence="10">
    <location>
        <begin position="42"/>
        <end position="481"/>
    </location>
</feature>
<evidence type="ECO:0000256" key="9">
    <source>
        <dbReference type="SAM" id="Phobius"/>
    </source>
</evidence>
<feature type="transmembrane region" description="Helical" evidence="9">
    <location>
        <begin position="135"/>
        <end position="156"/>
    </location>
</feature>
<dbReference type="PANTHER" id="PTHR48022">
    <property type="entry name" value="PLASTIDIC GLUCOSE TRANSPORTER 4"/>
    <property type="match status" value="1"/>
</dbReference>
<keyword evidence="4 9" id="KW-0812">Transmembrane</keyword>
<dbReference type="Gene3D" id="1.20.1250.20">
    <property type="entry name" value="MFS general substrate transporter like domains"/>
    <property type="match status" value="1"/>
</dbReference>
<feature type="transmembrane region" description="Helical" evidence="9">
    <location>
        <begin position="168"/>
        <end position="189"/>
    </location>
</feature>
<evidence type="ECO:0000313" key="12">
    <source>
        <dbReference type="Proteomes" id="UP000799538"/>
    </source>
</evidence>
<feature type="transmembrane region" description="Helical" evidence="9">
    <location>
        <begin position="201"/>
        <end position="221"/>
    </location>
</feature>
<dbReference type="PRINTS" id="PR00171">
    <property type="entry name" value="SUGRTRNSPORT"/>
</dbReference>
<feature type="region of interest" description="Disordered" evidence="8">
    <location>
        <begin position="498"/>
        <end position="528"/>
    </location>
</feature>
<dbReference type="InterPro" id="IPR003663">
    <property type="entry name" value="Sugar/inositol_transpt"/>
</dbReference>
<evidence type="ECO:0000256" key="4">
    <source>
        <dbReference type="ARBA" id="ARBA00022692"/>
    </source>
</evidence>
<evidence type="ECO:0000256" key="2">
    <source>
        <dbReference type="ARBA" id="ARBA00010992"/>
    </source>
</evidence>
<evidence type="ECO:0000259" key="10">
    <source>
        <dbReference type="PROSITE" id="PS50850"/>
    </source>
</evidence>
<dbReference type="GO" id="GO:0016020">
    <property type="term" value="C:membrane"/>
    <property type="evidence" value="ECO:0007669"/>
    <property type="project" value="UniProtKB-SubCell"/>
</dbReference>